<dbReference type="PANTHER" id="PTHR46401">
    <property type="entry name" value="GLYCOSYLTRANSFERASE WBBK-RELATED"/>
    <property type="match status" value="1"/>
</dbReference>
<dbReference type="SUPFAM" id="SSF53756">
    <property type="entry name" value="UDP-Glycosyltransferase/glycogen phosphorylase"/>
    <property type="match status" value="1"/>
</dbReference>
<dbReference type="GO" id="GO:0016757">
    <property type="term" value="F:glycosyltransferase activity"/>
    <property type="evidence" value="ECO:0007669"/>
    <property type="project" value="InterPro"/>
</dbReference>
<proteinExistence type="predicted"/>
<evidence type="ECO:0000259" key="2">
    <source>
        <dbReference type="Pfam" id="PF00534"/>
    </source>
</evidence>
<protein>
    <submittedName>
        <fullName evidence="3">Unannotated protein</fullName>
    </submittedName>
</protein>
<gene>
    <name evidence="3" type="ORF">UFOPK1722_01144</name>
</gene>
<accession>A0A6J6F4N1</accession>
<name>A0A6J6F4N1_9ZZZZ</name>
<dbReference type="Gene3D" id="3.40.50.2000">
    <property type="entry name" value="Glycogen Phosphorylase B"/>
    <property type="match status" value="2"/>
</dbReference>
<dbReference type="Pfam" id="PF00534">
    <property type="entry name" value="Glycos_transf_1"/>
    <property type="match status" value="1"/>
</dbReference>
<organism evidence="3">
    <name type="scientific">freshwater metagenome</name>
    <dbReference type="NCBI Taxonomy" id="449393"/>
    <lineage>
        <taxon>unclassified sequences</taxon>
        <taxon>metagenomes</taxon>
        <taxon>ecological metagenomes</taxon>
    </lineage>
</organism>
<reference evidence="3" key="1">
    <citation type="submission" date="2020-05" db="EMBL/GenBank/DDBJ databases">
        <authorList>
            <person name="Chiriac C."/>
            <person name="Salcher M."/>
            <person name="Ghai R."/>
            <person name="Kavagutti S V."/>
        </authorList>
    </citation>
    <scope>NUCLEOTIDE SEQUENCE</scope>
</reference>
<evidence type="ECO:0000256" key="1">
    <source>
        <dbReference type="ARBA" id="ARBA00022679"/>
    </source>
</evidence>
<feature type="domain" description="Glycosyl transferase family 1" evidence="2">
    <location>
        <begin position="171"/>
        <end position="333"/>
    </location>
</feature>
<dbReference type="CDD" id="cd03809">
    <property type="entry name" value="GT4_MtfB-like"/>
    <property type="match status" value="1"/>
</dbReference>
<evidence type="ECO:0000313" key="3">
    <source>
        <dbReference type="EMBL" id="CAB4582545.1"/>
    </source>
</evidence>
<dbReference type="AlphaFoldDB" id="A0A6J6F4N1"/>
<dbReference type="InterPro" id="IPR001296">
    <property type="entry name" value="Glyco_trans_1"/>
</dbReference>
<sequence>MMRVAFDTGPLHGPITGVGRAVEAMAAHATVDIVPYVLSFRADLRPGTVRLPYPAALALRCWGRVDHPRPDRHLGDVALVHGTNYVVPPSRHPRLVTVYDCWALEHPDTVHRDIGLMMNALRRAIDTGAHVHASSHATADRLREHFPDASVTVVHLGAPALVDARPGPIDGLPDDGPVILSIGTLERRKNLPFLVSLMDDVIGTVPDARLVIAGGDGDDAVAVRSAVENASAGVRGRVHLLGRVDDATVGRLYHRARVVAYPSLDEGFGFPVLEAMSTDTPVVASDAGSIPEVAGDAAFLCPTNDRAPWIESLVTALTDDDERRRLIDNGRRRRDAFDWSRTAGELEQLYRNLADGA</sequence>
<dbReference type="GO" id="GO:0009103">
    <property type="term" value="P:lipopolysaccharide biosynthetic process"/>
    <property type="evidence" value="ECO:0007669"/>
    <property type="project" value="TreeGrafter"/>
</dbReference>
<dbReference type="EMBL" id="CAEZTS010000097">
    <property type="protein sequence ID" value="CAB4582545.1"/>
    <property type="molecule type" value="Genomic_DNA"/>
</dbReference>
<keyword evidence="1" id="KW-0808">Transferase</keyword>
<dbReference type="PANTHER" id="PTHR46401:SF2">
    <property type="entry name" value="GLYCOSYLTRANSFERASE WBBK-RELATED"/>
    <property type="match status" value="1"/>
</dbReference>